<protein>
    <recommendedName>
        <fullName evidence="4">FAD/NAD(P)-binding domain-containing protein</fullName>
    </recommendedName>
</protein>
<dbReference type="InterPro" id="IPR036188">
    <property type="entry name" value="FAD/NAD-bd_sf"/>
</dbReference>
<dbReference type="PRINTS" id="PR00368">
    <property type="entry name" value="FADPNR"/>
</dbReference>
<dbReference type="Gene3D" id="3.50.50.60">
    <property type="entry name" value="FAD/NAD(P)-binding domain"/>
    <property type="match status" value="2"/>
</dbReference>
<feature type="domain" description="FAD/NAD(P)-binding" evidence="4">
    <location>
        <begin position="188"/>
        <end position="295"/>
    </location>
</feature>
<comment type="similarity">
    <text evidence="1">Belongs to the class-II pyridine nucleotide-disulfide oxidoreductase family.</text>
</comment>
<evidence type="ECO:0000256" key="2">
    <source>
        <dbReference type="ARBA" id="ARBA00022630"/>
    </source>
</evidence>
<evidence type="ECO:0000256" key="3">
    <source>
        <dbReference type="ARBA" id="ARBA00023002"/>
    </source>
</evidence>
<dbReference type="GO" id="GO:0097237">
    <property type="term" value="P:cellular response to toxic substance"/>
    <property type="evidence" value="ECO:0007669"/>
    <property type="project" value="UniProtKB-ARBA"/>
</dbReference>
<feature type="domain" description="FAD/NAD(P)-binding" evidence="4">
    <location>
        <begin position="9"/>
        <end position="141"/>
    </location>
</feature>
<dbReference type="AlphaFoldDB" id="A0A9P9WQ83"/>
<evidence type="ECO:0000256" key="1">
    <source>
        <dbReference type="ARBA" id="ARBA00009333"/>
    </source>
</evidence>
<reference evidence="5" key="1">
    <citation type="submission" date="2021-03" db="EMBL/GenBank/DDBJ databases">
        <title>Revisited historic fungal species revealed as producer of novel bioactive compounds through whole genome sequencing and comparative genomics.</title>
        <authorList>
            <person name="Vignolle G.A."/>
            <person name="Hochenegger N."/>
            <person name="Mach R.L."/>
            <person name="Mach-Aigner A.R."/>
            <person name="Javad Rahimi M."/>
            <person name="Salim K.A."/>
            <person name="Chan C.M."/>
            <person name="Lim L.B.L."/>
            <person name="Cai F."/>
            <person name="Druzhinina I.S."/>
            <person name="U'Ren J.M."/>
            <person name="Derntl C."/>
        </authorList>
    </citation>
    <scope>NUCLEOTIDE SEQUENCE</scope>
    <source>
        <strain evidence="5">TUCIM 5799</strain>
    </source>
</reference>
<evidence type="ECO:0000313" key="6">
    <source>
        <dbReference type="Proteomes" id="UP000829685"/>
    </source>
</evidence>
<keyword evidence="3" id="KW-0560">Oxidoreductase</keyword>
<evidence type="ECO:0000259" key="4">
    <source>
        <dbReference type="Pfam" id="PF07992"/>
    </source>
</evidence>
<dbReference type="Proteomes" id="UP000829685">
    <property type="component" value="Unassembled WGS sequence"/>
</dbReference>
<evidence type="ECO:0000313" key="5">
    <source>
        <dbReference type="EMBL" id="KAI1874670.1"/>
    </source>
</evidence>
<dbReference type="GO" id="GO:0016491">
    <property type="term" value="F:oxidoreductase activity"/>
    <property type="evidence" value="ECO:0007669"/>
    <property type="project" value="UniProtKB-KW"/>
</dbReference>
<accession>A0A9P9WQ83</accession>
<gene>
    <name evidence="5" type="ORF">JX265_004878</name>
</gene>
<keyword evidence="2" id="KW-0285">Flavoprotein</keyword>
<dbReference type="SUPFAM" id="SSF51905">
    <property type="entry name" value="FAD/NAD(P)-binding domain"/>
    <property type="match status" value="1"/>
</dbReference>
<dbReference type="InterPro" id="IPR050097">
    <property type="entry name" value="Ferredoxin-NADP_redctase_2"/>
</dbReference>
<name>A0A9P9WQ83_9PEZI</name>
<dbReference type="InterPro" id="IPR023753">
    <property type="entry name" value="FAD/NAD-binding_dom"/>
</dbReference>
<organism evidence="5 6">
    <name type="scientific">Neoarthrinium moseri</name>
    <dbReference type="NCBI Taxonomy" id="1658444"/>
    <lineage>
        <taxon>Eukaryota</taxon>
        <taxon>Fungi</taxon>
        <taxon>Dikarya</taxon>
        <taxon>Ascomycota</taxon>
        <taxon>Pezizomycotina</taxon>
        <taxon>Sordariomycetes</taxon>
        <taxon>Xylariomycetidae</taxon>
        <taxon>Amphisphaeriales</taxon>
        <taxon>Apiosporaceae</taxon>
        <taxon>Neoarthrinium</taxon>
    </lineage>
</organism>
<comment type="caution">
    <text evidence="5">The sequence shown here is derived from an EMBL/GenBank/DDBJ whole genome shotgun (WGS) entry which is preliminary data.</text>
</comment>
<dbReference type="PANTHER" id="PTHR48105">
    <property type="entry name" value="THIOREDOXIN REDUCTASE 1-RELATED-RELATED"/>
    <property type="match status" value="1"/>
</dbReference>
<sequence>MASAVSICDCLIIGAGPAGLSAALGLGRQIRSALVFDAQRYRNDYADRMHNVLTWDHKTPAEFRAAARENIQSRYDTIKFKNAAVASIYKKDDGTFEVTDIQANKYQGKKIVLASGVSETFPDIKGFSELWGKSIFHCLFCHGFEERGAKSAGILADGFITQPDMILHVGRMILPIAENVTVYCHGNKEMLALVQKEFEGKDLMIEPRKITALERNGEHVTVRFEDGETRQEAFMAAMPPVKLNESFHEQLGLELDPMGHIKTHGPFSESSVPGVFAVGDCATFMRAVPQASAMGAFAAGGVVAQLGARGKF</sequence>
<keyword evidence="6" id="KW-1185">Reference proteome</keyword>
<proteinExistence type="inferred from homology"/>
<dbReference type="Pfam" id="PF07992">
    <property type="entry name" value="Pyr_redox_2"/>
    <property type="match status" value="2"/>
</dbReference>
<dbReference type="EMBL" id="JAFIMR010000009">
    <property type="protein sequence ID" value="KAI1874670.1"/>
    <property type="molecule type" value="Genomic_DNA"/>
</dbReference>
<dbReference type="PRINTS" id="PR00469">
    <property type="entry name" value="PNDRDTASEII"/>
</dbReference>